<keyword evidence="1" id="KW-0436">Ligase</keyword>
<evidence type="ECO:0000256" key="4">
    <source>
        <dbReference type="ARBA" id="ARBA00022917"/>
    </source>
</evidence>
<dbReference type="AlphaFoldDB" id="A0A453CBR8"/>
<dbReference type="SUPFAM" id="SSF52374">
    <property type="entry name" value="Nucleotidylyl transferase"/>
    <property type="match status" value="1"/>
</dbReference>
<dbReference type="GO" id="GO:0006428">
    <property type="term" value="P:isoleucyl-tRNA aminoacylation"/>
    <property type="evidence" value="ECO:0007669"/>
    <property type="project" value="InterPro"/>
</dbReference>
<evidence type="ECO:0000256" key="6">
    <source>
        <dbReference type="ARBA" id="ARBA00032665"/>
    </source>
</evidence>
<evidence type="ECO:0000256" key="2">
    <source>
        <dbReference type="ARBA" id="ARBA00022741"/>
    </source>
</evidence>
<organism evidence="8 9">
    <name type="scientific">Aegilops tauschii subsp. strangulata</name>
    <name type="common">Goatgrass</name>
    <dbReference type="NCBI Taxonomy" id="200361"/>
    <lineage>
        <taxon>Eukaryota</taxon>
        <taxon>Viridiplantae</taxon>
        <taxon>Streptophyta</taxon>
        <taxon>Embryophyta</taxon>
        <taxon>Tracheophyta</taxon>
        <taxon>Spermatophyta</taxon>
        <taxon>Magnoliopsida</taxon>
        <taxon>Liliopsida</taxon>
        <taxon>Poales</taxon>
        <taxon>Poaceae</taxon>
        <taxon>BOP clade</taxon>
        <taxon>Pooideae</taxon>
        <taxon>Triticodae</taxon>
        <taxon>Triticeae</taxon>
        <taxon>Triticinae</taxon>
        <taxon>Aegilops</taxon>
    </lineage>
</organism>
<dbReference type="GO" id="GO:0005739">
    <property type="term" value="C:mitochondrion"/>
    <property type="evidence" value="ECO:0007669"/>
    <property type="project" value="TreeGrafter"/>
</dbReference>
<keyword evidence="4" id="KW-0648">Protein biosynthesis</keyword>
<dbReference type="Gramene" id="AET2Gv20802300.26">
    <property type="protein sequence ID" value="AET2Gv20802300.26"/>
    <property type="gene ID" value="AET2Gv20802300"/>
</dbReference>
<evidence type="ECO:0000256" key="3">
    <source>
        <dbReference type="ARBA" id="ARBA00022840"/>
    </source>
</evidence>
<evidence type="ECO:0000256" key="1">
    <source>
        <dbReference type="ARBA" id="ARBA00022598"/>
    </source>
</evidence>
<protein>
    <recommendedName>
        <fullName evidence="6">Isoleucyl-tRNA synthetase</fullName>
    </recommendedName>
</protein>
<dbReference type="InterPro" id="IPR009080">
    <property type="entry name" value="tRNAsynth_Ia_anticodon-bd"/>
</dbReference>
<dbReference type="SUPFAM" id="SSF47323">
    <property type="entry name" value="Anticodon-binding domain of a subclass of class I aminoacyl-tRNA synthetases"/>
    <property type="match status" value="1"/>
</dbReference>
<name>A0A453CBR8_AEGTS</name>
<dbReference type="InterPro" id="IPR050081">
    <property type="entry name" value="Ile-tRNA_ligase"/>
</dbReference>
<dbReference type="Proteomes" id="UP000015105">
    <property type="component" value="Chromosome 2D"/>
</dbReference>
<reference evidence="8" key="3">
    <citation type="journal article" date="2017" name="Nature">
        <title>Genome sequence of the progenitor of the wheat D genome Aegilops tauschii.</title>
        <authorList>
            <person name="Luo M.C."/>
            <person name="Gu Y.Q."/>
            <person name="Puiu D."/>
            <person name="Wang H."/>
            <person name="Twardziok S.O."/>
            <person name="Deal K.R."/>
            <person name="Huo N."/>
            <person name="Zhu T."/>
            <person name="Wang L."/>
            <person name="Wang Y."/>
            <person name="McGuire P.E."/>
            <person name="Liu S."/>
            <person name="Long H."/>
            <person name="Ramasamy R.K."/>
            <person name="Rodriguez J.C."/>
            <person name="Van S.L."/>
            <person name="Yuan L."/>
            <person name="Wang Z."/>
            <person name="Xia Z."/>
            <person name="Xiao L."/>
            <person name="Anderson O.D."/>
            <person name="Ouyang S."/>
            <person name="Liang Y."/>
            <person name="Zimin A.V."/>
            <person name="Pertea G."/>
            <person name="Qi P."/>
            <person name="Bennetzen J.L."/>
            <person name="Dai X."/>
            <person name="Dawson M.W."/>
            <person name="Muller H.G."/>
            <person name="Kugler K."/>
            <person name="Rivarola-Duarte L."/>
            <person name="Spannagl M."/>
            <person name="Mayer K.F.X."/>
            <person name="Lu F.H."/>
            <person name="Bevan M.W."/>
            <person name="Leroy P."/>
            <person name="Li P."/>
            <person name="You F.M."/>
            <person name="Sun Q."/>
            <person name="Liu Z."/>
            <person name="Lyons E."/>
            <person name="Wicker T."/>
            <person name="Salzberg S.L."/>
            <person name="Devos K.M."/>
            <person name="Dvorak J."/>
        </authorList>
    </citation>
    <scope>NUCLEOTIDE SEQUENCE [LARGE SCALE GENOMIC DNA]</scope>
    <source>
        <strain evidence="8">cv. AL8/78</strain>
    </source>
</reference>
<evidence type="ECO:0000256" key="5">
    <source>
        <dbReference type="ARBA" id="ARBA00023146"/>
    </source>
</evidence>
<dbReference type="InterPro" id="IPR014729">
    <property type="entry name" value="Rossmann-like_a/b/a_fold"/>
</dbReference>
<dbReference type="Pfam" id="PF00133">
    <property type="entry name" value="tRNA-synt_1"/>
    <property type="match status" value="1"/>
</dbReference>
<reference evidence="9" key="1">
    <citation type="journal article" date="2014" name="Science">
        <title>Ancient hybridizations among the ancestral genomes of bread wheat.</title>
        <authorList>
            <consortium name="International Wheat Genome Sequencing Consortium,"/>
            <person name="Marcussen T."/>
            <person name="Sandve S.R."/>
            <person name="Heier L."/>
            <person name="Spannagl M."/>
            <person name="Pfeifer M."/>
            <person name="Jakobsen K.S."/>
            <person name="Wulff B.B."/>
            <person name="Steuernagel B."/>
            <person name="Mayer K.F."/>
            <person name="Olsen O.A."/>
        </authorList>
    </citation>
    <scope>NUCLEOTIDE SEQUENCE [LARGE SCALE GENOMIC DNA]</scope>
    <source>
        <strain evidence="9">cv. AL8/78</strain>
    </source>
</reference>
<feature type="domain" description="Aminoacyl-tRNA synthetase class Ia" evidence="7">
    <location>
        <begin position="9"/>
        <end position="140"/>
    </location>
</feature>
<dbReference type="FunFam" id="3.40.50.620:FF:000305">
    <property type="entry name" value="Isoleucine--tRNA ligase"/>
    <property type="match status" value="1"/>
</dbReference>
<dbReference type="PANTHER" id="PTHR42765">
    <property type="entry name" value="SOLEUCYL-TRNA SYNTHETASE"/>
    <property type="match status" value="1"/>
</dbReference>
<dbReference type="Gene3D" id="3.40.50.620">
    <property type="entry name" value="HUPs"/>
    <property type="match status" value="1"/>
</dbReference>
<keyword evidence="9" id="KW-1185">Reference proteome</keyword>
<reference evidence="8" key="4">
    <citation type="submission" date="2019-03" db="UniProtKB">
        <authorList>
            <consortium name="EnsemblPlants"/>
        </authorList>
    </citation>
    <scope>IDENTIFICATION</scope>
</reference>
<dbReference type="InterPro" id="IPR002300">
    <property type="entry name" value="aa-tRNA-synth_Ia"/>
</dbReference>
<keyword evidence="2" id="KW-0547">Nucleotide-binding</keyword>
<keyword evidence="5" id="KW-0030">Aminoacyl-tRNA synthetase</keyword>
<reference evidence="8" key="5">
    <citation type="journal article" date="2021" name="G3 (Bethesda)">
        <title>Aegilops tauschii genome assembly Aet v5.0 features greater sequence contiguity and improved annotation.</title>
        <authorList>
            <person name="Wang L."/>
            <person name="Zhu T."/>
            <person name="Rodriguez J.C."/>
            <person name="Deal K.R."/>
            <person name="Dubcovsky J."/>
            <person name="McGuire P.E."/>
            <person name="Lux T."/>
            <person name="Spannagl M."/>
            <person name="Mayer K.F.X."/>
            <person name="Baldrich P."/>
            <person name="Meyers B.C."/>
            <person name="Huo N."/>
            <person name="Gu Y.Q."/>
            <person name="Zhou H."/>
            <person name="Devos K.M."/>
            <person name="Bennetzen J.L."/>
            <person name="Unver T."/>
            <person name="Budak H."/>
            <person name="Gulick P.J."/>
            <person name="Galiba G."/>
            <person name="Kalapos B."/>
            <person name="Nelson D.R."/>
            <person name="Li P."/>
            <person name="You F.M."/>
            <person name="Luo M.C."/>
            <person name="Dvorak J."/>
        </authorList>
    </citation>
    <scope>NUCLEOTIDE SEQUENCE [LARGE SCALE GENOMIC DNA]</scope>
    <source>
        <strain evidence="8">cv. AL8/78</strain>
    </source>
</reference>
<proteinExistence type="predicted"/>
<dbReference type="PRINTS" id="PR00984">
    <property type="entry name" value="TRNASYNTHILE"/>
</dbReference>
<accession>A0A453CBR8</accession>
<dbReference type="InterPro" id="IPR002301">
    <property type="entry name" value="Ile-tRNA-ligase"/>
</dbReference>
<evidence type="ECO:0000259" key="7">
    <source>
        <dbReference type="Pfam" id="PF00133"/>
    </source>
</evidence>
<keyword evidence="3" id="KW-0067">ATP-binding</keyword>
<dbReference type="GO" id="GO:0032543">
    <property type="term" value="P:mitochondrial translation"/>
    <property type="evidence" value="ECO:0007669"/>
    <property type="project" value="TreeGrafter"/>
</dbReference>
<reference evidence="9" key="2">
    <citation type="journal article" date="2017" name="Nat. Plants">
        <title>The Aegilops tauschii genome reveals multiple impacts of transposons.</title>
        <authorList>
            <person name="Zhao G."/>
            <person name="Zou C."/>
            <person name="Li K."/>
            <person name="Wang K."/>
            <person name="Li T."/>
            <person name="Gao L."/>
            <person name="Zhang X."/>
            <person name="Wang H."/>
            <person name="Yang Z."/>
            <person name="Liu X."/>
            <person name="Jiang W."/>
            <person name="Mao L."/>
            <person name="Kong X."/>
            <person name="Jiao Y."/>
            <person name="Jia J."/>
        </authorList>
    </citation>
    <scope>NUCLEOTIDE SEQUENCE [LARGE SCALE GENOMIC DNA]</scope>
    <source>
        <strain evidence="9">cv. AL8/78</strain>
    </source>
</reference>
<evidence type="ECO:0000313" key="8">
    <source>
        <dbReference type="EnsemblPlants" id="AET2Gv20802300.26"/>
    </source>
</evidence>
<dbReference type="GO" id="GO:0004822">
    <property type="term" value="F:isoleucine-tRNA ligase activity"/>
    <property type="evidence" value="ECO:0007669"/>
    <property type="project" value="InterPro"/>
</dbReference>
<dbReference type="GO" id="GO:0005524">
    <property type="term" value="F:ATP binding"/>
    <property type="evidence" value="ECO:0007669"/>
    <property type="project" value="UniProtKB-KW"/>
</dbReference>
<sequence>MPTEELLPEKYRDKASEYRKGTDTMDVWFDSGSSWAAVSAKRDGLNFPADVYLEGSDQHRGWFQSSLLTSIATTGKAPYSSVITHGFVLDEEGFKMSKSVGNVVDPEKVIVGGKNSKEEPPYGADVLRLWVSSVDYTGDVLIGSQILRQMSDMYRKLRGTMRFLLANLHDWKPENSVPYSDLPKIDQYALFQLENVVASMKDGYDNYQFYKIYQRPFRDSPSLVCPISILMLQKTDFMLVAELATRGKAARQYLLHIYSTLLGPLLRLCHT</sequence>
<dbReference type="EnsemblPlants" id="AET2Gv20802300.26">
    <property type="protein sequence ID" value="AET2Gv20802300.26"/>
    <property type="gene ID" value="AET2Gv20802300"/>
</dbReference>
<evidence type="ECO:0000313" key="9">
    <source>
        <dbReference type="Proteomes" id="UP000015105"/>
    </source>
</evidence>
<dbReference type="Gene3D" id="1.10.730.20">
    <property type="match status" value="1"/>
</dbReference>
<dbReference type="PANTHER" id="PTHR42765:SF1">
    <property type="entry name" value="ISOLEUCINE--TRNA LIGASE, MITOCHONDRIAL"/>
    <property type="match status" value="1"/>
</dbReference>